<comment type="caution">
    <text evidence="1">The sequence shown here is derived from an EMBL/GenBank/DDBJ whole genome shotgun (WGS) entry which is preliminary data.</text>
</comment>
<proteinExistence type="predicted"/>
<dbReference type="Proteomes" id="UP001595075">
    <property type="component" value="Unassembled WGS sequence"/>
</dbReference>
<reference evidence="1 2" key="1">
    <citation type="journal article" date="2024" name="Commun. Biol.">
        <title>Comparative genomic analysis of thermophilic fungi reveals convergent evolutionary adaptations and gene losses.</title>
        <authorList>
            <person name="Steindorff A.S."/>
            <person name="Aguilar-Pontes M.V."/>
            <person name="Robinson A.J."/>
            <person name="Andreopoulos B."/>
            <person name="LaButti K."/>
            <person name="Kuo A."/>
            <person name="Mondo S."/>
            <person name="Riley R."/>
            <person name="Otillar R."/>
            <person name="Haridas S."/>
            <person name="Lipzen A."/>
            <person name="Grimwood J."/>
            <person name="Schmutz J."/>
            <person name="Clum A."/>
            <person name="Reid I.D."/>
            <person name="Moisan M.C."/>
            <person name="Butler G."/>
            <person name="Nguyen T.T.M."/>
            <person name="Dewar K."/>
            <person name="Conant G."/>
            <person name="Drula E."/>
            <person name="Henrissat B."/>
            <person name="Hansel C."/>
            <person name="Singer S."/>
            <person name="Hutchinson M.I."/>
            <person name="de Vries R.P."/>
            <person name="Natvig D.O."/>
            <person name="Powell A.J."/>
            <person name="Tsang A."/>
            <person name="Grigoriev I.V."/>
        </authorList>
    </citation>
    <scope>NUCLEOTIDE SEQUENCE [LARGE SCALE GENOMIC DNA]</scope>
    <source>
        <strain evidence="1 2">CBS 494.80</strain>
    </source>
</reference>
<dbReference type="EMBL" id="JAZHXI010000022">
    <property type="protein sequence ID" value="KAL2060431.1"/>
    <property type="molecule type" value="Genomic_DNA"/>
</dbReference>
<keyword evidence="2" id="KW-1185">Reference proteome</keyword>
<sequence>MHQIHPLRPSYTSNPSLDPFNVPVQLEHRSSFPANSEVLMFEAMVVGGDLLLLALLDFIELCDACEQGFESFSVGIATAAVVIGAYDFGVIECGVRFGERWYVSAKVPDVAN</sequence>
<protein>
    <submittedName>
        <fullName evidence="1">Uncharacterized protein</fullName>
    </submittedName>
</protein>
<evidence type="ECO:0000313" key="1">
    <source>
        <dbReference type="EMBL" id="KAL2060431.1"/>
    </source>
</evidence>
<organism evidence="1 2">
    <name type="scientific">Oculimacula yallundae</name>
    <dbReference type="NCBI Taxonomy" id="86028"/>
    <lineage>
        <taxon>Eukaryota</taxon>
        <taxon>Fungi</taxon>
        <taxon>Dikarya</taxon>
        <taxon>Ascomycota</taxon>
        <taxon>Pezizomycotina</taxon>
        <taxon>Leotiomycetes</taxon>
        <taxon>Helotiales</taxon>
        <taxon>Ploettnerulaceae</taxon>
        <taxon>Oculimacula</taxon>
    </lineage>
</organism>
<gene>
    <name evidence="1" type="ORF">VTL71DRAFT_9461</name>
</gene>
<name>A0ABR4BRZ9_9HELO</name>
<evidence type="ECO:0000313" key="2">
    <source>
        <dbReference type="Proteomes" id="UP001595075"/>
    </source>
</evidence>
<accession>A0ABR4BRZ9</accession>